<comment type="similarity">
    <text evidence="2">Belongs to the nematode transthyretin-like family.</text>
</comment>
<keyword evidence="3" id="KW-0964">Secreted</keyword>
<keyword evidence="5" id="KW-1185">Reference proteome</keyword>
<evidence type="ECO:0000256" key="2">
    <source>
        <dbReference type="ARBA" id="ARBA00010112"/>
    </source>
</evidence>
<dbReference type="GO" id="GO:0009986">
    <property type="term" value="C:cell surface"/>
    <property type="evidence" value="ECO:0007669"/>
    <property type="project" value="InterPro"/>
</dbReference>
<reference evidence="6" key="2">
    <citation type="submission" date="2020-10" db="UniProtKB">
        <authorList>
            <consortium name="WormBaseParasite"/>
        </authorList>
    </citation>
    <scope>IDENTIFICATION</scope>
</reference>
<reference evidence="5" key="1">
    <citation type="journal article" date="2013" name="Genetics">
        <title>The draft genome and transcriptome of Panagrellus redivivus are shaped by the harsh demands of a free-living lifestyle.</title>
        <authorList>
            <person name="Srinivasan J."/>
            <person name="Dillman A.R."/>
            <person name="Macchietto M.G."/>
            <person name="Heikkinen L."/>
            <person name="Lakso M."/>
            <person name="Fracchia K.M."/>
            <person name="Antoshechkin I."/>
            <person name="Mortazavi A."/>
            <person name="Wong G."/>
            <person name="Sternberg P.W."/>
        </authorList>
    </citation>
    <scope>NUCLEOTIDE SEQUENCE [LARGE SCALE GENOMIC DNA]</scope>
    <source>
        <strain evidence="5">MT8872</strain>
    </source>
</reference>
<dbReference type="GO" id="GO:0005576">
    <property type="term" value="C:extracellular region"/>
    <property type="evidence" value="ECO:0007669"/>
    <property type="project" value="UniProtKB-SubCell"/>
</dbReference>
<dbReference type="InterPro" id="IPR001534">
    <property type="entry name" value="Transthyretin-like"/>
</dbReference>
<keyword evidence="4" id="KW-0732">Signal</keyword>
<accession>A0A7E4ZQD1</accession>
<dbReference type="Proteomes" id="UP000492821">
    <property type="component" value="Unassembled WGS sequence"/>
</dbReference>
<dbReference type="Pfam" id="PF01060">
    <property type="entry name" value="TTR-52"/>
    <property type="match status" value="1"/>
</dbReference>
<evidence type="ECO:0000256" key="1">
    <source>
        <dbReference type="ARBA" id="ARBA00004613"/>
    </source>
</evidence>
<comment type="subcellular location">
    <subcellularLocation>
        <location evidence="1">Secreted</location>
    </subcellularLocation>
</comment>
<evidence type="ECO:0000256" key="4">
    <source>
        <dbReference type="ARBA" id="ARBA00022729"/>
    </source>
</evidence>
<evidence type="ECO:0000313" key="6">
    <source>
        <dbReference type="WBParaSite" id="Pan_g10857.t1"/>
    </source>
</evidence>
<proteinExistence type="inferred from homology"/>
<dbReference type="Gene3D" id="2.60.40.3330">
    <property type="match status" value="1"/>
</dbReference>
<evidence type="ECO:0000256" key="3">
    <source>
        <dbReference type="ARBA" id="ARBA00022525"/>
    </source>
</evidence>
<protein>
    <submittedName>
        <fullName evidence="6">ZP domain-containing protein</fullName>
    </submittedName>
</protein>
<sequence length="240" mass="27642">MLHRFSVYFGALFDKCRRRQRPEERTSHDEPASMPLVELPSTSAPIQSFIITRLVGPTKLPLNYWAKESVTVEGQLICCNDYGTVCLPTPFVNVAIYDRKIFTTPNLITETISNETGHFKISATTHVFYELRPMLAISHDCRMTKPSTPLMHWFKESFYEIPRDYVSKEGAVFGDGVYRLYPLMLHVPGVMEYEDMHCVFYECVPDNLDPQKVKEQTRIYADHNIFINALSSISTNRSTL</sequence>
<name>A0A7E4ZQD1_PANRE</name>
<dbReference type="AlphaFoldDB" id="A0A7E4ZQD1"/>
<dbReference type="PANTHER" id="PTHR21700">
    <property type="entry name" value="TRANSTHYRETIN-LIKE FAMILY PROTEIN-RELATED"/>
    <property type="match status" value="1"/>
</dbReference>
<evidence type="ECO:0000313" key="5">
    <source>
        <dbReference type="Proteomes" id="UP000492821"/>
    </source>
</evidence>
<organism evidence="5 6">
    <name type="scientific">Panagrellus redivivus</name>
    <name type="common">Microworm</name>
    <dbReference type="NCBI Taxonomy" id="6233"/>
    <lineage>
        <taxon>Eukaryota</taxon>
        <taxon>Metazoa</taxon>
        <taxon>Ecdysozoa</taxon>
        <taxon>Nematoda</taxon>
        <taxon>Chromadorea</taxon>
        <taxon>Rhabditida</taxon>
        <taxon>Tylenchina</taxon>
        <taxon>Panagrolaimomorpha</taxon>
        <taxon>Panagrolaimoidea</taxon>
        <taxon>Panagrolaimidae</taxon>
        <taxon>Panagrellus</taxon>
    </lineage>
</organism>
<dbReference type="WBParaSite" id="Pan_g10857.t1">
    <property type="protein sequence ID" value="Pan_g10857.t1"/>
    <property type="gene ID" value="Pan_g10857"/>
</dbReference>
<dbReference type="InterPro" id="IPR038479">
    <property type="entry name" value="Transthyretin-like_sf"/>
</dbReference>